<evidence type="ECO:0000256" key="2">
    <source>
        <dbReference type="ARBA" id="ARBA00004328"/>
    </source>
</evidence>
<reference evidence="16 17" key="1">
    <citation type="journal article" date="2014" name="Virology">
        <title>Phylogeny of beak and feather disease virus in cockatoos demonstrates host generalism and multiple-variant infections within Psittaciformes.</title>
        <authorList>
            <person name="Sarker S."/>
            <person name="Ghorashi S.A."/>
            <person name="Forwood J.K."/>
            <person name="Bent S.J."/>
            <person name="Peters A."/>
            <person name="Raidal S.R."/>
        </authorList>
    </citation>
    <scope>NUCLEOTIDE SEQUENCE [LARGE SCALE GENOMIC DNA]</scope>
    <source>
        <strain evidence="16">BFDV_AUS_SCC_06_854</strain>
    </source>
</reference>
<evidence type="ECO:0000313" key="16">
    <source>
        <dbReference type="EMBL" id="AHX56413.1"/>
    </source>
</evidence>
<proteinExistence type="inferred from homology"/>
<evidence type="ECO:0000256" key="3">
    <source>
        <dbReference type="ARBA" id="ARBA00010301"/>
    </source>
</evidence>
<keyword evidence="13" id="KW-0238">DNA-binding</keyword>
<organismHost>
    <name type="scientific">Gracula</name>
    <dbReference type="NCBI Taxonomy" id="116991"/>
</organismHost>
<protein>
    <submittedName>
        <fullName evidence="16">Putative capsid protein</fullName>
    </submittedName>
</protein>
<dbReference type="Gene3D" id="2.60.120.950">
    <property type="entry name" value="Circovirus capsid protein"/>
    <property type="match status" value="1"/>
</dbReference>
<keyword evidence="11" id="KW-0946">Virion</keyword>
<sequence length="248" mass="29352">MWGTSNCACATFQVRRRYARPYRRRHIRRYRYRQRRRHFRRRRFTTNRLYTIRLKREFKFDINKQTTQTGQIIWKSDYVTFALSDFLTGPNPTGWPFEDYRIKLAKMEMKPTWGHSYTNSEGFGHTAVIQDSRISKFKTTADQTQDPLAPFDGARKWYLNKGFKRLLRPKPQLTINDLTTVNQSATLWLNSTRTGWIPLQGGPNTAGTKVKHYGLAFSFPQPQTKITYECILTVYVQFRQFAPNNPST</sequence>
<name>A0A023R5E4_BFDV</name>
<dbReference type="Proteomes" id="UP000167872">
    <property type="component" value="Segment"/>
</dbReference>
<evidence type="ECO:0000313" key="17">
    <source>
        <dbReference type="Proteomes" id="UP000167872"/>
    </source>
</evidence>
<evidence type="ECO:0000256" key="4">
    <source>
        <dbReference type="ARBA" id="ARBA00022431"/>
    </source>
</evidence>
<evidence type="ECO:0000256" key="1">
    <source>
        <dbReference type="ARBA" id="ARBA00004147"/>
    </source>
</evidence>
<keyword evidence="6" id="KW-0167">Capsid protein</keyword>
<organismHost>
    <name type="scientific">Psittaciformes</name>
    <name type="common">parrots and others</name>
    <dbReference type="NCBI Taxonomy" id="9223"/>
</organismHost>
<evidence type="ECO:0000256" key="9">
    <source>
        <dbReference type="ARBA" id="ARBA00022595"/>
    </source>
</evidence>
<dbReference type="GO" id="GO:0043657">
    <property type="term" value="C:host cell"/>
    <property type="evidence" value="ECO:0007669"/>
    <property type="project" value="GOC"/>
</dbReference>
<evidence type="ECO:0000256" key="10">
    <source>
        <dbReference type="ARBA" id="ARBA00022804"/>
    </source>
</evidence>
<keyword evidence="14" id="KW-1160">Virus entry into host cell</keyword>
<keyword evidence="12" id="KW-1164">Virus endocytosis by host</keyword>
<keyword evidence="5" id="KW-1163">Viral penetration into host nucleus</keyword>
<accession>A0A023R5E4</accession>
<evidence type="ECO:0000256" key="12">
    <source>
        <dbReference type="ARBA" id="ARBA00022890"/>
    </source>
</evidence>
<dbReference type="EMBL" id="KF385414">
    <property type="protein sequence ID" value="AHX56413.1"/>
    <property type="molecule type" value="Genomic_DNA"/>
</dbReference>
<dbReference type="Pfam" id="PF02443">
    <property type="entry name" value="Circo_capsid"/>
    <property type="match status" value="1"/>
</dbReference>
<comment type="subcellular location">
    <subcellularLocation>
        <location evidence="1">Host nucleus</location>
    </subcellularLocation>
    <subcellularLocation>
        <location evidence="2">Virion</location>
    </subcellularLocation>
</comment>
<keyword evidence="9" id="KW-1162">Viral penetration into host cytoplasm</keyword>
<evidence type="ECO:0000256" key="15">
    <source>
        <dbReference type="ARBA" id="ARBA00046863"/>
    </source>
</evidence>
<dbReference type="GO" id="GO:0003677">
    <property type="term" value="F:DNA binding"/>
    <property type="evidence" value="ECO:0007669"/>
    <property type="project" value="UniProtKB-KW"/>
</dbReference>
<evidence type="ECO:0000256" key="13">
    <source>
        <dbReference type="ARBA" id="ARBA00023125"/>
    </source>
</evidence>
<dbReference type="GO" id="GO:0039615">
    <property type="term" value="C:T=1 icosahedral viral capsid"/>
    <property type="evidence" value="ECO:0007669"/>
    <property type="project" value="UniProtKB-KW"/>
</dbReference>
<gene>
    <name evidence="16" type="primary">Cap</name>
</gene>
<evidence type="ECO:0000256" key="8">
    <source>
        <dbReference type="ARBA" id="ARBA00022581"/>
    </source>
</evidence>
<keyword evidence="4" id="KW-1140">T=1 icosahedral capsid protein</keyword>
<keyword evidence="7" id="KW-1048">Host nucleus</keyword>
<dbReference type="GO" id="GO:0075509">
    <property type="term" value="P:endocytosis involved in viral entry into host cell"/>
    <property type="evidence" value="ECO:0007669"/>
    <property type="project" value="UniProtKB-KW"/>
</dbReference>
<evidence type="ECO:0000256" key="7">
    <source>
        <dbReference type="ARBA" id="ARBA00022562"/>
    </source>
</evidence>
<keyword evidence="10" id="KW-1161">Viral attachment to host cell</keyword>
<evidence type="ECO:0000256" key="6">
    <source>
        <dbReference type="ARBA" id="ARBA00022561"/>
    </source>
</evidence>
<evidence type="ECO:0000256" key="11">
    <source>
        <dbReference type="ARBA" id="ARBA00022844"/>
    </source>
</evidence>
<keyword evidence="8" id="KW-0945">Host-virus interaction</keyword>
<dbReference type="InterPro" id="IPR003383">
    <property type="entry name" value="Circovirus_capsid"/>
</dbReference>
<dbReference type="GO" id="GO:0075732">
    <property type="term" value="P:viral penetration into host nucleus"/>
    <property type="evidence" value="ECO:0007669"/>
    <property type="project" value="UniProtKB-KW"/>
</dbReference>
<comment type="subunit">
    <text evidence="15">Homomultimer. Assembles in the nucleus, presumably in an immature form, then migrates to the cytoplasm once assembled as mature virion. Interacts with Rep; this interaction relocates Rep into the nucleus.</text>
</comment>
<comment type="similarity">
    <text evidence="3">Belongs to the circoviridae capsid protein family.</text>
</comment>
<evidence type="ECO:0000256" key="14">
    <source>
        <dbReference type="ARBA" id="ARBA00023296"/>
    </source>
</evidence>
<dbReference type="InterPro" id="IPR038652">
    <property type="entry name" value="Circovirus_capsid_sf"/>
</dbReference>
<dbReference type="GO" id="GO:0019062">
    <property type="term" value="P:virion attachment to host cell"/>
    <property type="evidence" value="ECO:0007669"/>
    <property type="project" value="UniProtKB-KW"/>
</dbReference>
<organism evidence="16 17">
    <name type="scientific">Beak and feather disease virus</name>
    <name type="common">BFDV</name>
    <dbReference type="NCBI Taxonomy" id="77856"/>
    <lineage>
        <taxon>Viruses</taxon>
        <taxon>Monodnaviria</taxon>
        <taxon>Shotokuvirae</taxon>
        <taxon>Cressdnaviricota</taxon>
        <taxon>Arfiviricetes</taxon>
        <taxon>Cirlivirales</taxon>
        <taxon>Circoviridae</taxon>
        <taxon>Circovirus</taxon>
        <taxon>Circovirus parrot</taxon>
    </lineage>
</organism>
<evidence type="ECO:0000256" key="5">
    <source>
        <dbReference type="ARBA" id="ARBA00022524"/>
    </source>
</evidence>
<dbReference type="GO" id="GO:0042025">
    <property type="term" value="C:host cell nucleus"/>
    <property type="evidence" value="ECO:0007669"/>
    <property type="project" value="UniProtKB-SubCell"/>
</dbReference>
<dbReference type="GO" id="GO:0019069">
    <property type="term" value="P:viral capsid assembly"/>
    <property type="evidence" value="ECO:0007669"/>
    <property type="project" value="InterPro"/>
</dbReference>